<reference evidence="3 4" key="1">
    <citation type="submission" date="2019-03" db="EMBL/GenBank/DDBJ databases">
        <authorList>
            <person name="Kim M.K.M."/>
        </authorList>
    </citation>
    <scope>NUCLEOTIDE SEQUENCE [LARGE SCALE GENOMIC DNA]</scope>
    <source>
        <strain evidence="3 4">17J68-15</strain>
    </source>
</reference>
<evidence type="ECO:0000313" key="4">
    <source>
        <dbReference type="Proteomes" id="UP000295164"/>
    </source>
</evidence>
<proteinExistence type="predicted"/>
<evidence type="ECO:0000256" key="1">
    <source>
        <dbReference type="SAM" id="Phobius"/>
    </source>
</evidence>
<dbReference type="RefSeq" id="WP_131852079.1">
    <property type="nucleotide sequence ID" value="NZ_SKFH01000014.1"/>
</dbReference>
<evidence type="ECO:0000259" key="2">
    <source>
        <dbReference type="Pfam" id="PF04892"/>
    </source>
</evidence>
<name>A0A4R4E0L1_9BACT</name>
<comment type="caution">
    <text evidence="3">The sequence shown here is derived from an EMBL/GenBank/DDBJ whole genome shotgun (WGS) entry which is preliminary data.</text>
</comment>
<sequence>MPSRPLRAAIAAVYFLTCCYLFFLPGNDLPKEDWLDKIYFDKWVHVGLFTVMAFLLCWAGLAAGPRQVLWVAVLCIGYGLAVEAIQGLWVANRSADVLDFLSDSLGVFAGLALWRRGGKKSKPL</sequence>
<keyword evidence="4" id="KW-1185">Reference proteome</keyword>
<dbReference type="Pfam" id="PF04892">
    <property type="entry name" value="VanZ"/>
    <property type="match status" value="1"/>
</dbReference>
<dbReference type="Proteomes" id="UP000295164">
    <property type="component" value="Unassembled WGS sequence"/>
</dbReference>
<keyword evidence="1" id="KW-0472">Membrane</keyword>
<gene>
    <name evidence="3" type="ORF">E0486_10245</name>
</gene>
<feature type="domain" description="VanZ-like" evidence="2">
    <location>
        <begin position="43"/>
        <end position="115"/>
    </location>
</feature>
<dbReference type="NCBIfam" id="NF037970">
    <property type="entry name" value="vanZ_1"/>
    <property type="match status" value="1"/>
</dbReference>
<feature type="transmembrane region" description="Helical" evidence="1">
    <location>
        <begin position="68"/>
        <end position="91"/>
    </location>
</feature>
<organism evidence="3 4">
    <name type="scientific">Flaviaesturariibacter aridisoli</name>
    <dbReference type="NCBI Taxonomy" id="2545761"/>
    <lineage>
        <taxon>Bacteria</taxon>
        <taxon>Pseudomonadati</taxon>
        <taxon>Bacteroidota</taxon>
        <taxon>Chitinophagia</taxon>
        <taxon>Chitinophagales</taxon>
        <taxon>Chitinophagaceae</taxon>
        <taxon>Flaviaestuariibacter</taxon>
    </lineage>
</organism>
<dbReference type="OrthoDB" id="1524985at2"/>
<accession>A0A4R4E0L1</accession>
<feature type="transmembrane region" description="Helical" evidence="1">
    <location>
        <begin position="7"/>
        <end position="23"/>
    </location>
</feature>
<keyword evidence="1" id="KW-1133">Transmembrane helix</keyword>
<evidence type="ECO:0000313" key="3">
    <source>
        <dbReference type="EMBL" id="TCZ70996.1"/>
    </source>
</evidence>
<feature type="transmembrane region" description="Helical" evidence="1">
    <location>
        <begin position="43"/>
        <end position="61"/>
    </location>
</feature>
<keyword evidence="1" id="KW-0812">Transmembrane</keyword>
<dbReference type="InterPro" id="IPR006976">
    <property type="entry name" value="VanZ-like"/>
</dbReference>
<dbReference type="AlphaFoldDB" id="A0A4R4E0L1"/>
<protein>
    <submittedName>
        <fullName evidence="3">VanZ family protein</fullName>
    </submittedName>
</protein>
<dbReference type="EMBL" id="SKFH01000014">
    <property type="protein sequence ID" value="TCZ70996.1"/>
    <property type="molecule type" value="Genomic_DNA"/>
</dbReference>